<dbReference type="GO" id="GO:0005524">
    <property type="term" value="F:ATP binding"/>
    <property type="evidence" value="ECO:0007669"/>
    <property type="project" value="UniProtKB-KW"/>
</dbReference>
<evidence type="ECO:0000256" key="1">
    <source>
        <dbReference type="ARBA" id="ARBA00009156"/>
    </source>
</evidence>
<evidence type="ECO:0000313" key="12">
    <source>
        <dbReference type="Proteomes" id="UP000431304"/>
    </source>
</evidence>
<dbReference type="GO" id="GO:0004370">
    <property type="term" value="F:glycerol kinase activity"/>
    <property type="evidence" value="ECO:0007669"/>
    <property type="project" value="TreeGrafter"/>
</dbReference>
<comment type="similarity">
    <text evidence="1 8">Belongs to the FGGY kinase family.</text>
</comment>
<dbReference type="PROSITE" id="PS00445">
    <property type="entry name" value="FGGY_KINASES_2"/>
    <property type="match status" value="1"/>
</dbReference>
<feature type="domain" description="Carbohydrate kinase FGGY N-terminal" evidence="9">
    <location>
        <begin position="5"/>
        <end position="252"/>
    </location>
</feature>
<keyword evidence="2 8" id="KW-0808">Transferase</keyword>
<keyword evidence="4 8" id="KW-0418">Kinase</keyword>
<dbReference type="Gene3D" id="3.30.420.40">
    <property type="match status" value="2"/>
</dbReference>
<protein>
    <recommendedName>
        <fullName evidence="7">ATP:glycerol 3-phosphotransferase</fullName>
    </recommendedName>
</protein>
<keyword evidence="3" id="KW-0547">Nucleotide-binding</keyword>
<dbReference type="AlphaFoldDB" id="A0A844DZE2"/>
<dbReference type="Pfam" id="PF02782">
    <property type="entry name" value="FGGY_C"/>
    <property type="match status" value="1"/>
</dbReference>
<dbReference type="PROSITE" id="PS00933">
    <property type="entry name" value="FGGY_KINASES_1"/>
    <property type="match status" value="1"/>
</dbReference>
<evidence type="ECO:0000259" key="10">
    <source>
        <dbReference type="Pfam" id="PF02782"/>
    </source>
</evidence>
<accession>A0A844DZE2</accession>
<proteinExistence type="inferred from homology"/>
<dbReference type="CDD" id="cd07769">
    <property type="entry name" value="ASKHA_NBD_FGGY_GK"/>
    <property type="match status" value="1"/>
</dbReference>
<gene>
    <name evidence="11" type="primary">glpK</name>
    <name evidence="11" type="ORF">GKE72_01030</name>
</gene>
<evidence type="ECO:0000256" key="2">
    <source>
        <dbReference type="ARBA" id="ARBA00022679"/>
    </source>
</evidence>
<evidence type="ECO:0000256" key="3">
    <source>
        <dbReference type="ARBA" id="ARBA00022741"/>
    </source>
</evidence>
<dbReference type="InterPro" id="IPR018485">
    <property type="entry name" value="FGGY_C"/>
</dbReference>
<evidence type="ECO:0000256" key="5">
    <source>
        <dbReference type="ARBA" id="ARBA00022798"/>
    </source>
</evidence>
<evidence type="ECO:0000256" key="6">
    <source>
        <dbReference type="ARBA" id="ARBA00022840"/>
    </source>
</evidence>
<dbReference type="SUPFAM" id="SSF53067">
    <property type="entry name" value="Actin-like ATPase domain"/>
    <property type="match status" value="2"/>
</dbReference>
<dbReference type="GO" id="GO:0005829">
    <property type="term" value="C:cytosol"/>
    <property type="evidence" value="ECO:0007669"/>
    <property type="project" value="TreeGrafter"/>
</dbReference>
<reference evidence="11 12" key="1">
    <citation type="journal article" date="2019" name="Nat. Med.">
        <title>A library of human gut bacterial isolates paired with longitudinal multiomics data enables mechanistic microbiome research.</title>
        <authorList>
            <person name="Poyet M."/>
            <person name="Groussin M."/>
            <person name="Gibbons S.M."/>
            <person name="Avila-Pacheco J."/>
            <person name="Jiang X."/>
            <person name="Kearney S.M."/>
            <person name="Perrotta A.R."/>
            <person name="Berdy B."/>
            <person name="Zhao S."/>
            <person name="Lieberman T.D."/>
            <person name="Swanson P.K."/>
            <person name="Smith M."/>
            <person name="Roesemann S."/>
            <person name="Alexander J.E."/>
            <person name="Rich S.A."/>
            <person name="Livny J."/>
            <person name="Vlamakis H."/>
            <person name="Clish C."/>
            <person name="Bullock K."/>
            <person name="Deik A."/>
            <person name="Scott J."/>
            <person name="Pierce K.A."/>
            <person name="Xavier R.J."/>
            <person name="Alm E.J."/>
        </authorList>
    </citation>
    <scope>NUCLEOTIDE SEQUENCE [LARGE SCALE GENOMIC DNA]</scope>
    <source>
        <strain evidence="11 12">BIOML-A3</strain>
    </source>
</reference>
<sequence>MEKKYVLAIDQSTQGTKAILFDTKGHLVCRQDLPHTQWINEKGWVSHDLTEIYQNTIQAVKNVVEASSISKEEIACIGISNQRETSAAWKKETGEPLADAIVWQCARAEEICAQIRAQGVAEQIREKTGLNLSPYFPASKYAWLQEQVEAVKKAKEAGNLCLGTIDTWLLYKLTKGAVYATDYSNASRTQLFNIHTLEWDREICGWFDIDTENLPKVCDSSFSYGYTDFEGYLEQPIPITGVIGDSQGALFGQGCVEKGMVKATYGTGSSVMMNIGKKAVLSESGLVTSLAWGLHGKVSYVLEGNINYTGAVITWLKEEIGLITSPGETQELAEAANPKDQTYLVPAFSGLGAPYWKPEAKAILFGMSRTTGKREIVKAALESIAYQITDVVEMMKAEDGVTVRGLCVDGGPTKNEYLMRFQSSMLQTPVCLPDCEESSALGAALMAGITYGLYTMELLTHHSARQQFQPAMMEDERNEKYAGWKAAVEKVL</sequence>
<dbReference type="InterPro" id="IPR018483">
    <property type="entry name" value="Carb_kinase_FGGY_CS"/>
</dbReference>
<dbReference type="PANTHER" id="PTHR10196">
    <property type="entry name" value="SUGAR KINASE"/>
    <property type="match status" value="1"/>
</dbReference>
<dbReference type="InterPro" id="IPR018484">
    <property type="entry name" value="FGGY_N"/>
</dbReference>
<feature type="domain" description="Carbohydrate kinase FGGY C-terminal" evidence="10">
    <location>
        <begin position="262"/>
        <end position="450"/>
    </location>
</feature>
<keyword evidence="6" id="KW-0067">ATP-binding</keyword>
<organism evidence="11 12">
    <name type="scientific">Eubacterium ramulus</name>
    <dbReference type="NCBI Taxonomy" id="39490"/>
    <lineage>
        <taxon>Bacteria</taxon>
        <taxon>Bacillati</taxon>
        <taxon>Bacillota</taxon>
        <taxon>Clostridia</taxon>
        <taxon>Eubacteriales</taxon>
        <taxon>Eubacteriaceae</taxon>
        <taxon>Eubacterium</taxon>
    </lineage>
</organism>
<evidence type="ECO:0000256" key="7">
    <source>
        <dbReference type="ARBA" id="ARBA00043149"/>
    </source>
</evidence>
<evidence type="ECO:0000256" key="8">
    <source>
        <dbReference type="RuleBase" id="RU003733"/>
    </source>
</evidence>
<evidence type="ECO:0000259" key="9">
    <source>
        <dbReference type="Pfam" id="PF00370"/>
    </source>
</evidence>
<dbReference type="GO" id="GO:0019563">
    <property type="term" value="P:glycerol catabolic process"/>
    <property type="evidence" value="ECO:0007669"/>
    <property type="project" value="TreeGrafter"/>
</dbReference>
<dbReference type="NCBIfam" id="NF000756">
    <property type="entry name" value="PRK00047.1"/>
    <property type="match status" value="1"/>
</dbReference>
<keyword evidence="5" id="KW-0319">Glycerol metabolism</keyword>
<evidence type="ECO:0000313" key="11">
    <source>
        <dbReference type="EMBL" id="MSD14678.1"/>
    </source>
</evidence>
<dbReference type="InterPro" id="IPR000577">
    <property type="entry name" value="Carb_kinase_FGGY"/>
</dbReference>
<comment type="caution">
    <text evidence="11">The sequence shown here is derived from an EMBL/GenBank/DDBJ whole genome shotgun (WGS) entry which is preliminary data.</text>
</comment>
<dbReference type="EMBL" id="WKRA01000001">
    <property type="protein sequence ID" value="MSD14678.1"/>
    <property type="molecule type" value="Genomic_DNA"/>
</dbReference>
<dbReference type="InterPro" id="IPR043129">
    <property type="entry name" value="ATPase_NBD"/>
</dbReference>
<dbReference type="Proteomes" id="UP000431304">
    <property type="component" value="Unassembled WGS sequence"/>
</dbReference>
<evidence type="ECO:0000256" key="4">
    <source>
        <dbReference type="ARBA" id="ARBA00022777"/>
    </source>
</evidence>
<dbReference type="PANTHER" id="PTHR10196:SF69">
    <property type="entry name" value="GLYCEROL KINASE"/>
    <property type="match status" value="1"/>
</dbReference>
<dbReference type="Pfam" id="PF00370">
    <property type="entry name" value="FGGY_N"/>
    <property type="match status" value="1"/>
</dbReference>
<dbReference type="PIRSF" id="PIRSF000538">
    <property type="entry name" value="GlpK"/>
    <property type="match status" value="1"/>
</dbReference>
<name>A0A844DZE2_EUBRA</name>
<dbReference type="RefSeq" id="WP_154314096.1">
    <property type="nucleotide sequence ID" value="NZ_JBKVAV010000004.1"/>
</dbReference>
<dbReference type="FunFam" id="3.30.420.40:FF:000008">
    <property type="entry name" value="Glycerol kinase"/>
    <property type="match status" value="1"/>
</dbReference>